<dbReference type="WBParaSite" id="nRc.2.0.1.t08223-RA">
    <property type="protein sequence ID" value="nRc.2.0.1.t08223-RA"/>
    <property type="gene ID" value="nRc.2.0.1.g08223"/>
</dbReference>
<sequence>MMIILGQMQNQIIAQQQKITDLETGDEGAKIWVPSAVAMANIKQESNADNGKENEMTSFLSDDSTPPTEKTRGNKIENSQNHAMDQFKNNISTLSATKRNPGYSRQLMPSRKYIPGKENAFADFLSRKYDAE</sequence>
<accession>A0A915I259</accession>
<name>A0A915I259_ROMCU</name>
<evidence type="ECO:0000256" key="1">
    <source>
        <dbReference type="SAM" id="MobiDB-lite"/>
    </source>
</evidence>
<dbReference type="Proteomes" id="UP000887565">
    <property type="component" value="Unplaced"/>
</dbReference>
<proteinExistence type="predicted"/>
<feature type="compositionally biased region" description="Polar residues" evidence="1">
    <location>
        <begin position="76"/>
        <end position="86"/>
    </location>
</feature>
<reference evidence="3" key="1">
    <citation type="submission" date="2022-11" db="UniProtKB">
        <authorList>
            <consortium name="WormBaseParasite"/>
        </authorList>
    </citation>
    <scope>IDENTIFICATION</scope>
</reference>
<evidence type="ECO:0000313" key="2">
    <source>
        <dbReference type="Proteomes" id="UP000887565"/>
    </source>
</evidence>
<feature type="region of interest" description="Disordered" evidence="1">
    <location>
        <begin position="44"/>
        <end position="86"/>
    </location>
</feature>
<feature type="compositionally biased region" description="Polar residues" evidence="1">
    <location>
        <begin position="56"/>
        <end position="68"/>
    </location>
</feature>
<organism evidence="2 3">
    <name type="scientific">Romanomermis culicivorax</name>
    <name type="common">Nematode worm</name>
    <dbReference type="NCBI Taxonomy" id="13658"/>
    <lineage>
        <taxon>Eukaryota</taxon>
        <taxon>Metazoa</taxon>
        <taxon>Ecdysozoa</taxon>
        <taxon>Nematoda</taxon>
        <taxon>Enoplea</taxon>
        <taxon>Dorylaimia</taxon>
        <taxon>Mermithida</taxon>
        <taxon>Mermithoidea</taxon>
        <taxon>Mermithidae</taxon>
        <taxon>Romanomermis</taxon>
    </lineage>
</organism>
<protein>
    <submittedName>
        <fullName evidence="3">Uncharacterized protein</fullName>
    </submittedName>
</protein>
<dbReference type="AlphaFoldDB" id="A0A915I259"/>
<evidence type="ECO:0000313" key="3">
    <source>
        <dbReference type="WBParaSite" id="nRc.2.0.1.t08223-RA"/>
    </source>
</evidence>
<keyword evidence="2" id="KW-1185">Reference proteome</keyword>